<keyword evidence="2" id="KW-1185">Reference proteome</keyword>
<dbReference type="Pfam" id="PF00646">
    <property type="entry name" value="F-box"/>
    <property type="match status" value="1"/>
</dbReference>
<dbReference type="Proteomes" id="UP000504610">
    <property type="component" value="Chromosome 6"/>
</dbReference>
<name>A0A6J0JS69_RAPSA</name>
<evidence type="ECO:0000313" key="3">
    <source>
        <dbReference type="RefSeq" id="XP_018438408.1"/>
    </source>
</evidence>
<dbReference type="Pfam" id="PF07734">
    <property type="entry name" value="FBA_1"/>
    <property type="match status" value="1"/>
</dbReference>
<organism evidence="2 3">
    <name type="scientific">Raphanus sativus</name>
    <name type="common">Radish</name>
    <name type="synonym">Raphanus raphanistrum var. sativus</name>
    <dbReference type="NCBI Taxonomy" id="3726"/>
    <lineage>
        <taxon>Eukaryota</taxon>
        <taxon>Viridiplantae</taxon>
        <taxon>Streptophyta</taxon>
        <taxon>Embryophyta</taxon>
        <taxon>Tracheophyta</taxon>
        <taxon>Spermatophyta</taxon>
        <taxon>Magnoliopsida</taxon>
        <taxon>eudicotyledons</taxon>
        <taxon>Gunneridae</taxon>
        <taxon>Pentapetalae</taxon>
        <taxon>rosids</taxon>
        <taxon>malvids</taxon>
        <taxon>Brassicales</taxon>
        <taxon>Brassicaceae</taxon>
        <taxon>Brassiceae</taxon>
        <taxon>Raphanus</taxon>
    </lineage>
</organism>
<dbReference type="InterPro" id="IPR006527">
    <property type="entry name" value="F-box-assoc_dom_typ1"/>
</dbReference>
<dbReference type="CDD" id="cd22157">
    <property type="entry name" value="F-box_AtFBW1-like"/>
    <property type="match status" value="1"/>
</dbReference>
<dbReference type="SUPFAM" id="SSF81383">
    <property type="entry name" value="F-box domain"/>
    <property type="match status" value="1"/>
</dbReference>
<feature type="domain" description="F-box" evidence="1">
    <location>
        <begin position="1"/>
        <end position="47"/>
    </location>
</feature>
<dbReference type="InterPro" id="IPR036047">
    <property type="entry name" value="F-box-like_dom_sf"/>
</dbReference>
<evidence type="ECO:0000313" key="2">
    <source>
        <dbReference type="Proteomes" id="UP000504610"/>
    </source>
</evidence>
<dbReference type="Gene3D" id="1.20.1280.50">
    <property type="match status" value="1"/>
</dbReference>
<dbReference type="PANTHER" id="PTHR31672:SF13">
    <property type="entry name" value="F-BOX PROTEIN CPR30-LIKE"/>
    <property type="match status" value="1"/>
</dbReference>
<dbReference type="GeneID" id="108810832"/>
<dbReference type="KEGG" id="rsz:108810832"/>
<dbReference type="PANTHER" id="PTHR31672">
    <property type="entry name" value="BNACNNG10540D PROTEIN"/>
    <property type="match status" value="1"/>
</dbReference>
<dbReference type="SMART" id="SM00256">
    <property type="entry name" value="FBOX"/>
    <property type="match status" value="1"/>
</dbReference>
<dbReference type="OrthoDB" id="5314306at2759"/>
<dbReference type="InterPro" id="IPR050796">
    <property type="entry name" value="SCF_F-box_component"/>
</dbReference>
<protein>
    <submittedName>
        <fullName evidence="3">Protein SUPPRESSOR OF NIM1 1-like</fullName>
    </submittedName>
</protein>
<dbReference type="PROSITE" id="PS50181">
    <property type="entry name" value="FBOX"/>
    <property type="match status" value="1"/>
</dbReference>
<dbReference type="AlphaFoldDB" id="A0A6J0JS69"/>
<dbReference type="NCBIfam" id="TIGR01640">
    <property type="entry name" value="F_box_assoc_1"/>
    <property type="match status" value="1"/>
</dbReference>
<proteinExistence type="predicted"/>
<reference evidence="3" key="2">
    <citation type="submission" date="2025-08" db="UniProtKB">
        <authorList>
            <consortium name="RefSeq"/>
        </authorList>
    </citation>
    <scope>IDENTIFICATION</scope>
    <source>
        <tissue evidence="3">Leaf</tissue>
    </source>
</reference>
<sequence>MDLRVSLPWELEEDILSRLPPQSLVRFRAVSKRWNSLVNDKSFINKHLSLSRPQFIFLTKSKIYSIDIIDQRIKLRELQSSCSRELNSTYGTITTCDDLLFCKYPDHWKKETALWNPWLRQVNWIKLSEHKDFEVFGLGYDSSGPQKVHKILFYLGYYSQRQRVWMYECASQALKFIDTADEDRPITETDKRSPVSLYGNLYWITYNRQTHEYFIQSFDFTRDIFKPVCLVPFQDNHCLDQNLLAVWKGDRFSLLKQSFLTRKIEIWVMENKIDDKEEVVWLNLMTLTASNLPELFHKMYGVSYFIYDMTLFMCCGDDETSEPCIYIGKGDVCNKIQIGCGQVGWFSHCAYVPNLISVPLEFQI</sequence>
<accession>A0A6J0JS69</accession>
<dbReference type="InterPro" id="IPR017451">
    <property type="entry name" value="F-box-assoc_interact_dom"/>
</dbReference>
<dbReference type="InterPro" id="IPR001810">
    <property type="entry name" value="F-box_dom"/>
</dbReference>
<gene>
    <name evidence="3" type="primary">LOC108810832</name>
</gene>
<dbReference type="RefSeq" id="XP_018438408.1">
    <property type="nucleotide sequence ID" value="XM_018582906.2"/>
</dbReference>
<reference evidence="2" key="1">
    <citation type="journal article" date="2019" name="Database">
        <title>The radish genome database (RadishGD): an integrated information resource for radish genomics.</title>
        <authorList>
            <person name="Yu H.J."/>
            <person name="Baek S."/>
            <person name="Lee Y.J."/>
            <person name="Cho A."/>
            <person name="Mun J.H."/>
        </authorList>
    </citation>
    <scope>NUCLEOTIDE SEQUENCE [LARGE SCALE GENOMIC DNA]</scope>
    <source>
        <strain evidence="2">cv. WK10039</strain>
    </source>
</reference>
<evidence type="ECO:0000259" key="1">
    <source>
        <dbReference type="PROSITE" id="PS50181"/>
    </source>
</evidence>